<evidence type="ECO:0000313" key="1">
    <source>
        <dbReference type="EMBL" id="SFO19302.1"/>
    </source>
</evidence>
<accession>A0A1I5F6F4</accession>
<dbReference type="STRING" id="1005928.SAMN04487859_118100"/>
<dbReference type="Proteomes" id="UP000198599">
    <property type="component" value="Unassembled WGS sequence"/>
</dbReference>
<dbReference type="AlphaFoldDB" id="A0A1I5F6F4"/>
<keyword evidence="2" id="KW-1185">Reference proteome</keyword>
<sequence>MTVPPHAETRILIGAGSFVDATAALRIVARLAAGVNVTFGGLLIEDRDTLDMCHLPNQRVVSAGGSLVCAPSPSQLRTLMAADAKAFRRSLAEVAGPVGAAWTFEQSIGDLVQQALTASAGWDITIVGHRSVHPMRGKVISLRAATDADAALNAFSDRLATSLSAEHLVFSVGDLSRGSAGSFAFASLEEALVTLARMNVQAVLLDLSHGPVHTSDQLRRLLEVSRCSLFVFGAAALNEQLEHSTQIPPSPTRR</sequence>
<dbReference type="RefSeq" id="WP_092840971.1">
    <property type="nucleotide sequence ID" value="NZ_FOVP01000018.1"/>
</dbReference>
<gene>
    <name evidence="1" type="ORF">SAMN04487859_118100</name>
</gene>
<organism evidence="1 2">
    <name type="scientific">Roseovarius lutimaris</name>
    <dbReference type="NCBI Taxonomy" id="1005928"/>
    <lineage>
        <taxon>Bacteria</taxon>
        <taxon>Pseudomonadati</taxon>
        <taxon>Pseudomonadota</taxon>
        <taxon>Alphaproteobacteria</taxon>
        <taxon>Rhodobacterales</taxon>
        <taxon>Roseobacteraceae</taxon>
        <taxon>Roseovarius</taxon>
    </lineage>
</organism>
<proteinExistence type="predicted"/>
<reference evidence="2" key="1">
    <citation type="submission" date="2016-10" db="EMBL/GenBank/DDBJ databases">
        <authorList>
            <person name="Varghese N."/>
            <person name="Submissions S."/>
        </authorList>
    </citation>
    <scope>NUCLEOTIDE SEQUENCE [LARGE SCALE GENOMIC DNA]</scope>
    <source>
        <strain evidence="2">DSM 28463</strain>
    </source>
</reference>
<protein>
    <submittedName>
        <fullName evidence="1">Uncharacterized protein</fullName>
    </submittedName>
</protein>
<dbReference type="OrthoDB" id="7738517at2"/>
<name>A0A1I5F6F4_9RHOB</name>
<dbReference type="EMBL" id="FOVP01000018">
    <property type="protein sequence ID" value="SFO19302.1"/>
    <property type="molecule type" value="Genomic_DNA"/>
</dbReference>
<evidence type="ECO:0000313" key="2">
    <source>
        <dbReference type="Proteomes" id="UP000198599"/>
    </source>
</evidence>